<sequence length="112" mass="12625">MYLFTSQCFLPLSPMKYIYLDVCTVFFFSAWFPLSLMWIKQGYSSGHLEKTRDITKVGSENPRKEGGSVPSPRQLNTGINKPAGGSVAFCLPKMWPTIHSDTPEGELFALER</sequence>
<dbReference type="Proteomes" id="UP000824540">
    <property type="component" value="Unassembled WGS sequence"/>
</dbReference>
<evidence type="ECO:0000313" key="4">
    <source>
        <dbReference type="Proteomes" id="UP000824540"/>
    </source>
</evidence>
<feature type="region of interest" description="Disordered" evidence="1">
    <location>
        <begin position="56"/>
        <end position="80"/>
    </location>
</feature>
<evidence type="ECO:0000256" key="2">
    <source>
        <dbReference type="SAM" id="Phobius"/>
    </source>
</evidence>
<keyword evidence="2" id="KW-0472">Membrane</keyword>
<comment type="caution">
    <text evidence="3">The sequence shown here is derived from an EMBL/GenBank/DDBJ whole genome shotgun (WGS) entry which is preliminary data.</text>
</comment>
<evidence type="ECO:0000313" key="3">
    <source>
        <dbReference type="EMBL" id="KAG9343568.1"/>
    </source>
</evidence>
<proteinExistence type="predicted"/>
<dbReference type="EMBL" id="JAFBMS010000023">
    <property type="protein sequence ID" value="KAG9343568.1"/>
    <property type="molecule type" value="Genomic_DNA"/>
</dbReference>
<dbReference type="AlphaFoldDB" id="A0A8T2P1Q6"/>
<name>A0A8T2P1Q6_9TELE</name>
<gene>
    <name evidence="3" type="ORF">JZ751_013737</name>
</gene>
<evidence type="ECO:0000256" key="1">
    <source>
        <dbReference type="SAM" id="MobiDB-lite"/>
    </source>
</evidence>
<protein>
    <submittedName>
        <fullName evidence="3">Uncharacterized protein</fullName>
    </submittedName>
</protein>
<keyword evidence="4" id="KW-1185">Reference proteome</keyword>
<reference evidence="3" key="1">
    <citation type="thesis" date="2021" institute="BYU ScholarsArchive" country="Provo, UT, USA">
        <title>Applications of and Algorithms for Genome Assembly and Genomic Analyses with an Emphasis on Marine Teleosts.</title>
        <authorList>
            <person name="Pickett B.D."/>
        </authorList>
    </citation>
    <scope>NUCLEOTIDE SEQUENCE</scope>
    <source>
        <strain evidence="3">HI-2016</strain>
    </source>
</reference>
<keyword evidence="2" id="KW-0812">Transmembrane</keyword>
<feature type="compositionally biased region" description="Basic and acidic residues" evidence="1">
    <location>
        <begin position="56"/>
        <end position="66"/>
    </location>
</feature>
<feature type="transmembrane region" description="Helical" evidence="2">
    <location>
        <begin position="17"/>
        <end position="39"/>
    </location>
</feature>
<organism evidence="3 4">
    <name type="scientific">Albula glossodonta</name>
    <name type="common">roundjaw bonefish</name>
    <dbReference type="NCBI Taxonomy" id="121402"/>
    <lineage>
        <taxon>Eukaryota</taxon>
        <taxon>Metazoa</taxon>
        <taxon>Chordata</taxon>
        <taxon>Craniata</taxon>
        <taxon>Vertebrata</taxon>
        <taxon>Euteleostomi</taxon>
        <taxon>Actinopterygii</taxon>
        <taxon>Neopterygii</taxon>
        <taxon>Teleostei</taxon>
        <taxon>Albuliformes</taxon>
        <taxon>Albulidae</taxon>
        <taxon>Albula</taxon>
    </lineage>
</organism>
<accession>A0A8T2P1Q6</accession>
<keyword evidence="2" id="KW-1133">Transmembrane helix</keyword>